<feature type="compositionally biased region" description="Basic residues" evidence="5">
    <location>
        <begin position="364"/>
        <end position="373"/>
    </location>
</feature>
<dbReference type="RefSeq" id="XP_003737659.2">
    <property type="nucleotide sequence ID" value="XM_003737611.3"/>
</dbReference>
<proteinExistence type="predicted"/>
<sequence length="373" mass="41578">MFDQLKRMNLTNRKVIENDSFVRSIDFNGHDSLSAIVALKLQVLDALSLVSKREFTVKKLSVDNAPSGIRYVNPNCLISSAADGYIRVWDERTEEPALTLASTTRPEANEELKPLLCCDASLDECTVAAGSEAVKEDAFVLFWDIRMSKQLMGGYWDSHSKDITQVRFHPEKKFVLATGAVDGLVNVFDLEESSEDDAIQYTLNVECAVDNLSWLPQSSQGVDRLGVTTTEEEFQLWEAEEAEPSLRHNRESLQKGNIDVSVDHIVCSCNIDSDIGFISSNNDGCVDIWSATGVHVSSLGNGSQKKSSRHRDLVKTAVIHATDGSCTVWTSGDDGIICRWLSETKQIDAEHNEDRKMESEPKARIKKNRSRPY</sequence>
<dbReference type="InterPro" id="IPR036322">
    <property type="entry name" value="WD40_repeat_dom_sf"/>
</dbReference>
<dbReference type="GeneID" id="100902814"/>
<evidence type="ECO:0000313" key="6">
    <source>
        <dbReference type="Proteomes" id="UP000694867"/>
    </source>
</evidence>
<keyword evidence="2 4" id="KW-0853">WD repeat</keyword>
<dbReference type="AlphaFoldDB" id="A0AAJ6QKA8"/>
<evidence type="ECO:0000256" key="4">
    <source>
        <dbReference type="PROSITE-ProRule" id="PRU00221"/>
    </source>
</evidence>
<feature type="region of interest" description="Disordered" evidence="5">
    <location>
        <begin position="350"/>
        <end position="373"/>
    </location>
</feature>
<organism evidence="6 7">
    <name type="scientific">Galendromus occidentalis</name>
    <name type="common">western predatory mite</name>
    <dbReference type="NCBI Taxonomy" id="34638"/>
    <lineage>
        <taxon>Eukaryota</taxon>
        <taxon>Metazoa</taxon>
        <taxon>Ecdysozoa</taxon>
        <taxon>Arthropoda</taxon>
        <taxon>Chelicerata</taxon>
        <taxon>Arachnida</taxon>
        <taxon>Acari</taxon>
        <taxon>Parasitiformes</taxon>
        <taxon>Mesostigmata</taxon>
        <taxon>Gamasina</taxon>
        <taxon>Phytoseioidea</taxon>
        <taxon>Phytoseiidae</taxon>
        <taxon>Typhlodrominae</taxon>
        <taxon>Galendromus</taxon>
    </lineage>
</organism>
<dbReference type="Gene3D" id="2.130.10.10">
    <property type="entry name" value="YVTN repeat-like/Quinoprotein amine dehydrogenase"/>
    <property type="match status" value="2"/>
</dbReference>
<evidence type="ECO:0000313" key="7">
    <source>
        <dbReference type="RefSeq" id="XP_003737659.2"/>
    </source>
</evidence>
<dbReference type="InterPro" id="IPR001680">
    <property type="entry name" value="WD40_rpt"/>
</dbReference>
<dbReference type="InterPro" id="IPR015943">
    <property type="entry name" value="WD40/YVTN_repeat-like_dom_sf"/>
</dbReference>
<dbReference type="PANTHER" id="PTHR22889">
    <property type="entry name" value="WD REPEAT-CONTAINING PROTEIN 89"/>
    <property type="match status" value="1"/>
</dbReference>
<keyword evidence="6" id="KW-1185">Reference proteome</keyword>
<feature type="repeat" description="WD" evidence="4">
    <location>
        <begin position="77"/>
        <end position="99"/>
    </location>
</feature>
<dbReference type="PROSITE" id="PS50082">
    <property type="entry name" value="WD_REPEATS_2"/>
    <property type="match status" value="2"/>
</dbReference>
<dbReference type="InterPro" id="IPR039328">
    <property type="entry name" value="WDR89"/>
</dbReference>
<evidence type="ECO:0000256" key="2">
    <source>
        <dbReference type="ARBA" id="ARBA00022574"/>
    </source>
</evidence>
<dbReference type="PANTHER" id="PTHR22889:SF0">
    <property type="entry name" value="WD REPEAT-CONTAINING PROTEIN 89"/>
    <property type="match status" value="1"/>
</dbReference>
<dbReference type="Pfam" id="PF00400">
    <property type="entry name" value="WD40"/>
    <property type="match status" value="2"/>
</dbReference>
<dbReference type="Proteomes" id="UP000694867">
    <property type="component" value="Unplaced"/>
</dbReference>
<evidence type="ECO:0000256" key="5">
    <source>
        <dbReference type="SAM" id="MobiDB-lite"/>
    </source>
</evidence>
<feature type="compositionally biased region" description="Basic and acidic residues" evidence="5">
    <location>
        <begin position="350"/>
        <end position="363"/>
    </location>
</feature>
<name>A0AAJ6QKA8_9ACAR</name>
<dbReference type="SMART" id="SM00320">
    <property type="entry name" value="WD40"/>
    <property type="match status" value="3"/>
</dbReference>
<feature type="repeat" description="WD" evidence="4">
    <location>
        <begin position="156"/>
        <end position="198"/>
    </location>
</feature>
<gene>
    <name evidence="7" type="primary">LOC100902814</name>
</gene>
<keyword evidence="3" id="KW-0677">Repeat</keyword>
<dbReference type="KEGG" id="goe:100902814"/>
<accession>A0AAJ6QKA8</accession>
<dbReference type="SUPFAM" id="SSF50978">
    <property type="entry name" value="WD40 repeat-like"/>
    <property type="match status" value="1"/>
</dbReference>
<evidence type="ECO:0000256" key="3">
    <source>
        <dbReference type="ARBA" id="ARBA00022737"/>
    </source>
</evidence>
<protein>
    <recommendedName>
        <fullName evidence="1">WD repeat-containing protein 89</fullName>
    </recommendedName>
</protein>
<evidence type="ECO:0000256" key="1">
    <source>
        <dbReference type="ARBA" id="ARBA00021125"/>
    </source>
</evidence>
<reference evidence="7" key="1">
    <citation type="submission" date="2025-08" db="UniProtKB">
        <authorList>
            <consortium name="RefSeq"/>
        </authorList>
    </citation>
    <scope>IDENTIFICATION</scope>
</reference>